<sequence>MQKLLLRAIAVALAWNVVICAAIHVQSSLVADAQSEEATSGASSQQLERAVSTSIQQYLHKFLLPLQGSAVLTTVALQMSPLPSIMEIRRSKSVIRYDGYPYFTVLAGATQWCIYGAFSAWELNDVTLLTMVAANGPGVVMGLFYVWSYFQHVPSGDLRSSALKRYLQLGCMILCMECSACYLFARSAVFMLGMLGSVGSAQIALSPFKTLPEVISTRSTKSWPLDLCLWNFFQSVATGGFGIANSDAYVWVPNAIGVIAAIVQVTFILMFWSSKEAVESSKKCLP</sequence>
<dbReference type="Pfam" id="PF03083">
    <property type="entry name" value="MtN3_slv"/>
    <property type="match status" value="2"/>
</dbReference>
<keyword evidence="6 10" id="KW-0812">Transmembrane</keyword>
<comment type="similarity">
    <text evidence="2">Belongs to the SWEET sugar transporter family.</text>
</comment>
<feature type="transmembrane region" description="Helical" evidence="10">
    <location>
        <begin position="100"/>
        <end position="121"/>
    </location>
</feature>
<organism evidence="12 13">
    <name type="scientific">Prorocentrum cordatum</name>
    <dbReference type="NCBI Taxonomy" id="2364126"/>
    <lineage>
        <taxon>Eukaryota</taxon>
        <taxon>Sar</taxon>
        <taxon>Alveolata</taxon>
        <taxon>Dinophyceae</taxon>
        <taxon>Prorocentrales</taxon>
        <taxon>Prorocentraceae</taxon>
        <taxon>Prorocentrum</taxon>
    </lineage>
</organism>
<evidence type="ECO:0000256" key="9">
    <source>
        <dbReference type="ARBA" id="ARBA00023136"/>
    </source>
</evidence>
<keyword evidence="13" id="KW-1185">Reference proteome</keyword>
<feature type="signal peptide" evidence="11">
    <location>
        <begin position="1"/>
        <end position="20"/>
    </location>
</feature>
<reference evidence="12" key="1">
    <citation type="submission" date="2023-10" db="EMBL/GenBank/DDBJ databases">
        <authorList>
            <person name="Chen Y."/>
            <person name="Shah S."/>
            <person name="Dougan E. K."/>
            <person name="Thang M."/>
            <person name="Chan C."/>
        </authorList>
    </citation>
    <scope>NUCLEOTIDE SEQUENCE [LARGE SCALE GENOMIC DNA]</scope>
</reference>
<keyword evidence="9 10" id="KW-0472">Membrane</keyword>
<evidence type="ECO:0000256" key="10">
    <source>
        <dbReference type="SAM" id="Phobius"/>
    </source>
</evidence>
<name>A0ABN9W291_9DINO</name>
<evidence type="ECO:0000313" key="13">
    <source>
        <dbReference type="Proteomes" id="UP001189429"/>
    </source>
</evidence>
<keyword evidence="11" id="KW-0732">Signal</keyword>
<evidence type="ECO:0000256" key="4">
    <source>
        <dbReference type="ARBA" id="ARBA00022475"/>
    </source>
</evidence>
<proteinExistence type="inferred from homology"/>
<evidence type="ECO:0000256" key="6">
    <source>
        <dbReference type="ARBA" id="ARBA00022692"/>
    </source>
</evidence>
<keyword evidence="3" id="KW-0813">Transport</keyword>
<evidence type="ECO:0000256" key="7">
    <source>
        <dbReference type="ARBA" id="ARBA00022737"/>
    </source>
</evidence>
<accession>A0ABN9W291</accession>
<evidence type="ECO:0000256" key="1">
    <source>
        <dbReference type="ARBA" id="ARBA00004651"/>
    </source>
</evidence>
<dbReference type="Gene3D" id="1.20.1280.290">
    <property type="match status" value="2"/>
</dbReference>
<dbReference type="PANTHER" id="PTHR10791:SF30">
    <property type="entry name" value="SUGAR TRANSPORTER SWEET1"/>
    <property type="match status" value="1"/>
</dbReference>
<dbReference type="EMBL" id="CAUYUJ010018044">
    <property type="protein sequence ID" value="CAK0880144.1"/>
    <property type="molecule type" value="Genomic_DNA"/>
</dbReference>
<dbReference type="PANTHER" id="PTHR10791">
    <property type="entry name" value="RAG1-ACTIVATING PROTEIN 1"/>
    <property type="match status" value="1"/>
</dbReference>
<keyword evidence="8 10" id="KW-1133">Transmembrane helix</keyword>
<evidence type="ECO:0000256" key="8">
    <source>
        <dbReference type="ARBA" id="ARBA00022989"/>
    </source>
</evidence>
<evidence type="ECO:0000256" key="11">
    <source>
        <dbReference type="SAM" id="SignalP"/>
    </source>
</evidence>
<evidence type="ECO:0000256" key="3">
    <source>
        <dbReference type="ARBA" id="ARBA00022448"/>
    </source>
</evidence>
<dbReference type="InterPro" id="IPR004316">
    <property type="entry name" value="SWEET_rpt"/>
</dbReference>
<feature type="transmembrane region" description="Helical" evidence="10">
    <location>
        <begin position="250"/>
        <end position="272"/>
    </location>
</feature>
<keyword evidence="4" id="KW-1003">Cell membrane</keyword>
<feature type="transmembrane region" description="Helical" evidence="10">
    <location>
        <begin position="191"/>
        <end position="211"/>
    </location>
</feature>
<feature type="chain" id="PRO_5047322424" description="Sugar transporter SWEET" evidence="11">
    <location>
        <begin position="21"/>
        <end position="286"/>
    </location>
</feature>
<gene>
    <name evidence="12" type="ORF">PCOR1329_LOCUS63366</name>
</gene>
<evidence type="ECO:0008006" key="14">
    <source>
        <dbReference type="Google" id="ProtNLM"/>
    </source>
</evidence>
<dbReference type="Proteomes" id="UP001189429">
    <property type="component" value="Unassembled WGS sequence"/>
</dbReference>
<keyword evidence="7" id="KW-0677">Repeat</keyword>
<keyword evidence="5" id="KW-0762">Sugar transport</keyword>
<comment type="subcellular location">
    <subcellularLocation>
        <location evidence="1">Cell membrane</location>
        <topology evidence="1">Multi-pass membrane protein</topology>
    </subcellularLocation>
</comment>
<evidence type="ECO:0000313" key="12">
    <source>
        <dbReference type="EMBL" id="CAK0880144.1"/>
    </source>
</evidence>
<dbReference type="InterPro" id="IPR047664">
    <property type="entry name" value="SWEET"/>
</dbReference>
<feature type="transmembrane region" description="Helical" evidence="10">
    <location>
        <begin position="127"/>
        <end position="146"/>
    </location>
</feature>
<comment type="caution">
    <text evidence="12">The sequence shown here is derived from an EMBL/GenBank/DDBJ whole genome shotgun (WGS) entry which is preliminary data.</text>
</comment>
<evidence type="ECO:0000256" key="5">
    <source>
        <dbReference type="ARBA" id="ARBA00022597"/>
    </source>
</evidence>
<protein>
    <recommendedName>
        <fullName evidence="14">Sugar transporter SWEET</fullName>
    </recommendedName>
</protein>
<evidence type="ECO:0000256" key="2">
    <source>
        <dbReference type="ARBA" id="ARBA00007809"/>
    </source>
</evidence>